<dbReference type="SUPFAM" id="SSF46689">
    <property type="entry name" value="Homeodomain-like"/>
    <property type="match status" value="1"/>
</dbReference>
<dbReference type="Proteomes" id="UP000253958">
    <property type="component" value="Chromosome"/>
</dbReference>
<dbReference type="InterPro" id="IPR009057">
    <property type="entry name" value="Homeodomain-like_sf"/>
</dbReference>
<sequence length="215" mass="22968">MARSEAARTALLDAAERLFAETGIAQVSDRRIAEVAGNTNHSAVRYYFGGREGLLRALVARHMDALAEPRRAMPAQPDSVLGDVRSLVQPSMAVLAGLPRPSWRARFLAQALHDPTLRVLMREAFESAFVDLPVRASLASRLAHLDPGVVAGRAALIARIVMTATAEVEARAEQDGQDPRWLDVGDFLADAIAGMLAAPVSRAAGTANPLTDAEI</sequence>
<dbReference type="Pfam" id="PF00440">
    <property type="entry name" value="TetR_N"/>
    <property type="match status" value="1"/>
</dbReference>
<feature type="domain" description="HTH tetR-type" evidence="3">
    <location>
        <begin position="5"/>
        <end position="66"/>
    </location>
</feature>
<organism evidence="4 5">
    <name type="scientific">Micromonospora aurantiaca</name>
    <name type="common">nom. illeg.</name>
    <dbReference type="NCBI Taxonomy" id="47850"/>
    <lineage>
        <taxon>Bacteria</taxon>
        <taxon>Bacillati</taxon>
        <taxon>Actinomycetota</taxon>
        <taxon>Actinomycetes</taxon>
        <taxon>Micromonosporales</taxon>
        <taxon>Micromonosporaceae</taxon>
        <taxon>Micromonospora</taxon>
    </lineage>
</organism>
<gene>
    <name evidence="4" type="ORF">DVH21_01770</name>
</gene>
<dbReference type="PROSITE" id="PS50977">
    <property type="entry name" value="HTH_TETR_2"/>
    <property type="match status" value="1"/>
</dbReference>
<dbReference type="InterPro" id="IPR001647">
    <property type="entry name" value="HTH_TetR"/>
</dbReference>
<evidence type="ECO:0000256" key="2">
    <source>
        <dbReference type="PROSITE-ProRule" id="PRU00335"/>
    </source>
</evidence>
<evidence type="ECO:0000256" key="1">
    <source>
        <dbReference type="ARBA" id="ARBA00023125"/>
    </source>
</evidence>
<dbReference type="GO" id="GO:0003677">
    <property type="term" value="F:DNA binding"/>
    <property type="evidence" value="ECO:0007669"/>
    <property type="project" value="UniProtKB-UniRule"/>
</dbReference>
<reference evidence="4 5" key="1">
    <citation type="submission" date="2018-07" db="EMBL/GenBank/DDBJ databases">
        <authorList>
            <person name="Ye Y."/>
        </authorList>
    </citation>
    <scope>NUCLEOTIDE SEQUENCE [LARGE SCALE GENOMIC DNA]</scope>
    <source>
        <strain evidence="5">H14(2018)</strain>
    </source>
</reference>
<dbReference type="EMBL" id="CP031263">
    <property type="protein sequence ID" value="AXH88753.1"/>
    <property type="molecule type" value="Genomic_DNA"/>
</dbReference>
<reference evidence="4 5" key="2">
    <citation type="submission" date="2018-08" db="EMBL/GenBank/DDBJ databases">
        <title>Streptomyces kandeliansis sp. nov., an endophytic bacterium isolated from mangrove plant.</title>
        <authorList>
            <person name="Wang R."/>
        </authorList>
    </citation>
    <scope>NUCLEOTIDE SEQUENCE [LARGE SCALE GENOMIC DNA]</scope>
    <source>
        <strain evidence="5">H14(2018)</strain>
    </source>
</reference>
<feature type="DNA-binding region" description="H-T-H motif" evidence="2">
    <location>
        <begin position="29"/>
        <end position="48"/>
    </location>
</feature>
<protein>
    <submittedName>
        <fullName evidence="4">TetR/AcrR family transcriptional regulator</fullName>
    </submittedName>
</protein>
<evidence type="ECO:0000313" key="5">
    <source>
        <dbReference type="Proteomes" id="UP000253958"/>
    </source>
</evidence>
<dbReference type="Gene3D" id="1.10.357.10">
    <property type="entry name" value="Tetracycline Repressor, domain 2"/>
    <property type="match status" value="1"/>
</dbReference>
<keyword evidence="1 2" id="KW-0238">DNA-binding</keyword>
<evidence type="ECO:0000259" key="3">
    <source>
        <dbReference type="PROSITE" id="PS50977"/>
    </source>
</evidence>
<evidence type="ECO:0000313" key="4">
    <source>
        <dbReference type="EMBL" id="AXH88753.1"/>
    </source>
</evidence>
<accession>A0A6N3JUQ3</accession>
<dbReference type="RefSeq" id="WP_114918649.1">
    <property type="nucleotide sequence ID" value="NZ_CBDRIQ010000011.1"/>
</dbReference>
<name>A0A6N3JUQ3_9ACTN</name>
<proteinExistence type="predicted"/>
<dbReference type="AlphaFoldDB" id="A0A6N3JUQ3"/>